<evidence type="ECO:0000313" key="8">
    <source>
        <dbReference type="Proteomes" id="UP001596086"/>
    </source>
</evidence>
<name>A0ABW0RY68_9BURK</name>
<organism evidence="7 8">
    <name type="scientific">Massilia aerilata</name>
    <dbReference type="NCBI Taxonomy" id="453817"/>
    <lineage>
        <taxon>Bacteria</taxon>
        <taxon>Pseudomonadati</taxon>
        <taxon>Pseudomonadota</taxon>
        <taxon>Betaproteobacteria</taxon>
        <taxon>Burkholderiales</taxon>
        <taxon>Oxalobacteraceae</taxon>
        <taxon>Telluria group</taxon>
        <taxon>Massilia</taxon>
    </lineage>
</organism>
<proteinExistence type="inferred from homology"/>
<dbReference type="CDD" id="cd03293">
    <property type="entry name" value="ABC_NrtD_SsuB_transporters"/>
    <property type="match status" value="1"/>
</dbReference>
<sequence>MDAKIVIDDIRKGFTRKGETLQVIDGLSLQVKDGEFVAIVGPSGCGKSTLMKVISGFALPDSGAVRIDGVEVRGPGPQGIVISQHGSVFPWLTVRENLMFGLNRGTPADKRALADHYAEMVGLKGFENAYPRELSGGMLKRVEIARALVVKPQILYMDEPFSALDALMNLRIRNELLRILQEERHTVILITHDVEEALYLADRIVVLSQRPTTIQRTFQVTQAHPRRLSNAQLQQMKDEILSELGLDLDLDLDASADVVEQRQA</sequence>
<dbReference type="EMBL" id="JBHSMZ010000004">
    <property type="protein sequence ID" value="MFC5547957.1"/>
    <property type="molecule type" value="Genomic_DNA"/>
</dbReference>
<dbReference type="PROSITE" id="PS00211">
    <property type="entry name" value="ABC_TRANSPORTER_1"/>
    <property type="match status" value="1"/>
</dbReference>
<evidence type="ECO:0000259" key="6">
    <source>
        <dbReference type="PROSITE" id="PS50893"/>
    </source>
</evidence>
<dbReference type="GO" id="GO:0005524">
    <property type="term" value="F:ATP binding"/>
    <property type="evidence" value="ECO:0007669"/>
    <property type="project" value="UniProtKB-KW"/>
</dbReference>
<dbReference type="Gene3D" id="3.40.50.300">
    <property type="entry name" value="P-loop containing nucleotide triphosphate hydrolases"/>
    <property type="match status" value="1"/>
</dbReference>
<evidence type="ECO:0000256" key="2">
    <source>
        <dbReference type="ARBA" id="ARBA00022448"/>
    </source>
</evidence>
<keyword evidence="8" id="KW-1185">Reference proteome</keyword>
<keyword evidence="3" id="KW-1003">Cell membrane</keyword>
<evidence type="ECO:0000256" key="4">
    <source>
        <dbReference type="ARBA" id="ARBA00022741"/>
    </source>
</evidence>
<keyword evidence="2" id="KW-0813">Transport</keyword>
<comment type="caution">
    <text evidence="7">The sequence shown here is derived from an EMBL/GenBank/DDBJ whole genome shotgun (WGS) entry which is preliminary data.</text>
</comment>
<keyword evidence="3" id="KW-0472">Membrane</keyword>
<comment type="similarity">
    <text evidence="1">Belongs to the ABC transporter superfamily.</text>
</comment>
<dbReference type="Pfam" id="PF00005">
    <property type="entry name" value="ABC_tran"/>
    <property type="match status" value="1"/>
</dbReference>
<evidence type="ECO:0000256" key="3">
    <source>
        <dbReference type="ARBA" id="ARBA00022475"/>
    </source>
</evidence>
<keyword evidence="5 7" id="KW-0067">ATP-binding</keyword>
<dbReference type="InterPro" id="IPR027417">
    <property type="entry name" value="P-loop_NTPase"/>
</dbReference>
<dbReference type="InterPro" id="IPR003593">
    <property type="entry name" value="AAA+_ATPase"/>
</dbReference>
<gene>
    <name evidence="7" type="ORF">ACFPO9_05465</name>
</gene>
<dbReference type="PANTHER" id="PTHR42788">
    <property type="entry name" value="TAURINE IMPORT ATP-BINDING PROTEIN-RELATED"/>
    <property type="match status" value="1"/>
</dbReference>
<dbReference type="RefSeq" id="WP_379768217.1">
    <property type="nucleotide sequence ID" value="NZ_JBHSMZ010000004.1"/>
</dbReference>
<dbReference type="Proteomes" id="UP001596086">
    <property type="component" value="Unassembled WGS sequence"/>
</dbReference>
<dbReference type="SMART" id="SM00382">
    <property type="entry name" value="AAA"/>
    <property type="match status" value="1"/>
</dbReference>
<evidence type="ECO:0000256" key="1">
    <source>
        <dbReference type="ARBA" id="ARBA00005417"/>
    </source>
</evidence>
<keyword evidence="4" id="KW-0547">Nucleotide-binding</keyword>
<dbReference type="InterPro" id="IPR050166">
    <property type="entry name" value="ABC_transporter_ATP-bind"/>
</dbReference>
<dbReference type="PANTHER" id="PTHR42788:SF13">
    <property type="entry name" value="ALIPHATIC SULFONATES IMPORT ATP-BINDING PROTEIN SSUB"/>
    <property type="match status" value="1"/>
</dbReference>
<evidence type="ECO:0000313" key="7">
    <source>
        <dbReference type="EMBL" id="MFC5547957.1"/>
    </source>
</evidence>
<accession>A0ABW0RY68</accession>
<protein>
    <submittedName>
        <fullName evidence="7">ABC transporter ATP-binding protein</fullName>
    </submittedName>
</protein>
<dbReference type="InterPro" id="IPR003439">
    <property type="entry name" value="ABC_transporter-like_ATP-bd"/>
</dbReference>
<evidence type="ECO:0000256" key="5">
    <source>
        <dbReference type="ARBA" id="ARBA00022840"/>
    </source>
</evidence>
<dbReference type="SUPFAM" id="SSF52540">
    <property type="entry name" value="P-loop containing nucleoside triphosphate hydrolases"/>
    <property type="match status" value="1"/>
</dbReference>
<dbReference type="PROSITE" id="PS50893">
    <property type="entry name" value="ABC_TRANSPORTER_2"/>
    <property type="match status" value="1"/>
</dbReference>
<feature type="domain" description="ABC transporter" evidence="6">
    <location>
        <begin position="5"/>
        <end position="234"/>
    </location>
</feature>
<reference evidence="8" key="1">
    <citation type="journal article" date="2019" name="Int. J. Syst. Evol. Microbiol.">
        <title>The Global Catalogue of Microorganisms (GCM) 10K type strain sequencing project: providing services to taxonomists for standard genome sequencing and annotation.</title>
        <authorList>
            <consortium name="The Broad Institute Genomics Platform"/>
            <consortium name="The Broad Institute Genome Sequencing Center for Infectious Disease"/>
            <person name="Wu L."/>
            <person name="Ma J."/>
        </authorList>
    </citation>
    <scope>NUCLEOTIDE SEQUENCE [LARGE SCALE GENOMIC DNA]</scope>
    <source>
        <strain evidence="8">CGMCC 4.5798</strain>
    </source>
</reference>
<dbReference type="InterPro" id="IPR017871">
    <property type="entry name" value="ABC_transporter-like_CS"/>
</dbReference>